<dbReference type="Proteomes" id="UP001212997">
    <property type="component" value="Unassembled WGS sequence"/>
</dbReference>
<accession>A0AAD5VAR6</accession>
<organism evidence="2 3">
    <name type="scientific">Meripilus lineatus</name>
    <dbReference type="NCBI Taxonomy" id="2056292"/>
    <lineage>
        <taxon>Eukaryota</taxon>
        <taxon>Fungi</taxon>
        <taxon>Dikarya</taxon>
        <taxon>Basidiomycota</taxon>
        <taxon>Agaricomycotina</taxon>
        <taxon>Agaricomycetes</taxon>
        <taxon>Polyporales</taxon>
        <taxon>Meripilaceae</taxon>
        <taxon>Meripilus</taxon>
    </lineage>
</organism>
<keyword evidence="3" id="KW-1185">Reference proteome</keyword>
<evidence type="ECO:0000313" key="2">
    <source>
        <dbReference type="EMBL" id="KAJ3486850.1"/>
    </source>
</evidence>
<dbReference type="AlphaFoldDB" id="A0AAD5VAR6"/>
<protein>
    <submittedName>
        <fullName evidence="2">Uncharacterized protein</fullName>
    </submittedName>
</protein>
<evidence type="ECO:0000256" key="1">
    <source>
        <dbReference type="SAM" id="MobiDB-lite"/>
    </source>
</evidence>
<comment type="caution">
    <text evidence="2">The sequence shown here is derived from an EMBL/GenBank/DDBJ whole genome shotgun (WGS) entry which is preliminary data.</text>
</comment>
<name>A0AAD5VAR6_9APHY</name>
<sequence>MNYYPGYPQPTLGQYGGLPALDGTNPFHNSGGTHPYYIAHPTHRGFPPQPTLGQYGYNHVPPAVGGNVNFLFVNDDHSYTRTQVLPQPDINNLNRQPEHVLRPNHYSDESHIVPRITGCDRRRASGRQASRHCPITREARGRSRPQPSEDCTGQMCLYKTCNWVCNQNRRHPDPVKDRKRHMWGHPDTAKPFQSFCENEKKEKTRFTRPDAATAHFKSCHECKKIWKMKMTKKADDAHNDKKFSECEEARKKARSVPEVSDFAFVAGAEKPWLLPGGGWNPEMIIPSKDDYFYDDYLSTL</sequence>
<dbReference type="EMBL" id="JANAWD010000109">
    <property type="protein sequence ID" value="KAJ3486850.1"/>
    <property type="molecule type" value="Genomic_DNA"/>
</dbReference>
<evidence type="ECO:0000313" key="3">
    <source>
        <dbReference type="Proteomes" id="UP001212997"/>
    </source>
</evidence>
<feature type="region of interest" description="Disordered" evidence="1">
    <location>
        <begin position="32"/>
        <end position="52"/>
    </location>
</feature>
<reference evidence="2" key="1">
    <citation type="submission" date="2022-07" db="EMBL/GenBank/DDBJ databases">
        <title>Genome Sequence of Physisporinus lineatus.</title>
        <authorList>
            <person name="Buettner E."/>
        </authorList>
    </citation>
    <scope>NUCLEOTIDE SEQUENCE</scope>
    <source>
        <strain evidence="2">VT162</strain>
    </source>
</reference>
<proteinExistence type="predicted"/>
<gene>
    <name evidence="2" type="ORF">NLI96_g3964</name>
</gene>